<keyword evidence="2" id="KW-0560">Oxidoreductase</keyword>
<dbReference type="NCBIfam" id="NF004824">
    <property type="entry name" value="PRK06180.1"/>
    <property type="match status" value="1"/>
</dbReference>
<dbReference type="InterPro" id="IPR051911">
    <property type="entry name" value="SDR_oxidoreductase"/>
</dbReference>
<dbReference type="AlphaFoldDB" id="A0A839GKG0"/>
<dbReference type="Proteomes" id="UP000563094">
    <property type="component" value="Unassembled WGS sequence"/>
</dbReference>
<comment type="caution">
    <text evidence="5">The sequence shown here is derived from an EMBL/GenBank/DDBJ whole genome shotgun (WGS) entry which is preliminary data.</text>
</comment>
<evidence type="ECO:0000256" key="1">
    <source>
        <dbReference type="ARBA" id="ARBA00006484"/>
    </source>
</evidence>
<dbReference type="SMART" id="SM00822">
    <property type="entry name" value="PKS_KR"/>
    <property type="match status" value="1"/>
</dbReference>
<sequence length="285" mass="30517">MKNQTKKVWFITGASKGIGLTLTRQLLQQGHAVAATSRNVAQLQEAVGVSSEQFLALPMNLTHEESVAQALAKTIATFGRVDVVVNNAGYGLIGSLEELSDQEARQNFEVNVFGSLNVIRKALPYLRQQGSGHIFNISSIAGLSGSFPGFGVYCATKFAVNGFTEALATEVAPFGIKVTLVMPGYIRTNFLTDSSLVTPQAPMAEYANAREMQTLHQEQINGNQPGDPEKVAAALLQTAAAENPPVHLLLGSDAYDMATAKLDNLGQEFAQWAEVSQSVGFEVEV</sequence>
<proteinExistence type="inferred from homology"/>
<dbReference type="EMBL" id="JACJIQ010000012">
    <property type="protein sequence ID" value="MBA9078263.1"/>
    <property type="molecule type" value="Genomic_DNA"/>
</dbReference>
<dbReference type="InterPro" id="IPR036291">
    <property type="entry name" value="NAD(P)-bd_dom_sf"/>
</dbReference>
<dbReference type="PROSITE" id="PS00061">
    <property type="entry name" value="ADH_SHORT"/>
    <property type="match status" value="1"/>
</dbReference>
<gene>
    <name evidence="5" type="ORF">FHS90_002989</name>
</gene>
<dbReference type="PRINTS" id="PR00081">
    <property type="entry name" value="GDHRDH"/>
</dbReference>
<feature type="domain" description="Ketoreductase" evidence="4">
    <location>
        <begin position="7"/>
        <end position="189"/>
    </location>
</feature>
<dbReference type="NCBIfam" id="NF006114">
    <property type="entry name" value="PRK08263.1"/>
    <property type="match status" value="1"/>
</dbReference>
<dbReference type="SUPFAM" id="SSF51735">
    <property type="entry name" value="NAD(P)-binding Rossmann-fold domains"/>
    <property type="match status" value="1"/>
</dbReference>
<dbReference type="Gene3D" id="3.40.50.720">
    <property type="entry name" value="NAD(P)-binding Rossmann-like Domain"/>
    <property type="match status" value="1"/>
</dbReference>
<dbReference type="PANTHER" id="PTHR43976:SF16">
    <property type="entry name" value="SHORT-CHAIN DEHYDROGENASE_REDUCTASE FAMILY PROTEIN"/>
    <property type="match status" value="1"/>
</dbReference>
<evidence type="ECO:0000256" key="2">
    <source>
        <dbReference type="ARBA" id="ARBA00023002"/>
    </source>
</evidence>
<evidence type="ECO:0000259" key="4">
    <source>
        <dbReference type="SMART" id="SM00822"/>
    </source>
</evidence>
<name>A0A839GKG0_9BACT</name>
<protein>
    <submittedName>
        <fullName evidence="5">NAD(P)-dependent dehydrogenase (Short-subunit alcohol dehydrogenase family)</fullName>
    </submittedName>
</protein>
<dbReference type="PRINTS" id="PR00080">
    <property type="entry name" value="SDRFAMILY"/>
</dbReference>
<dbReference type="InterPro" id="IPR057326">
    <property type="entry name" value="KR_dom"/>
</dbReference>
<dbReference type="CDD" id="cd05374">
    <property type="entry name" value="17beta-HSD-like_SDR_c"/>
    <property type="match status" value="1"/>
</dbReference>
<organism evidence="5 6">
    <name type="scientific">Rufibacter quisquiliarum</name>
    <dbReference type="NCBI Taxonomy" id="1549639"/>
    <lineage>
        <taxon>Bacteria</taxon>
        <taxon>Pseudomonadati</taxon>
        <taxon>Bacteroidota</taxon>
        <taxon>Cytophagia</taxon>
        <taxon>Cytophagales</taxon>
        <taxon>Hymenobacteraceae</taxon>
        <taxon>Rufibacter</taxon>
    </lineage>
</organism>
<dbReference type="FunFam" id="3.40.50.720:FF:000084">
    <property type="entry name" value="Short-chain dehydrogenase reductase"/>
    <property type="match status" value="1"/>
</dbReference>
<dbReference type="RefSeq" id="WP_182513534.1">
    <property type="nucleotide sequence ID" value="NZ_JACJIQ010000012.1"/>
</dbReference>
<evidence type="ECO:0000313" key="6">
    <source>
        <dbReference type="Proteomes" id="UP000563094"/>
    </source>
</evidence>
<dbReference type="PANTHER" id="PTHR43976">
    <property type="entry name" value="SHORT CHAIN DEHYDROGENASE"/>
    <property type="match status" value="1"/>
</dbReference>
<keyword evidence="6" id="KW-1185">Reference proteome</keyword>
<dbReference type="InterPro" id="IPR020904">
    <property type="entry name" value="Sc_DH/Rdtase_CS"/>
</dbReference>
<evidence type="ECO:0000256" key="3">
    <source>
        <dbReference type="RuleBase" id="RU000363"/>
    </source>
</evidence>
<dbReference type="Pfam" id="PF00106">
    <property type="entry name" value="adh_short"/>
    <property type="match status" value="1"/>
</dbReference>
<dbReference type="InterPro" id="IPR002347">
    <property type="entry name" value="SDR_fam"/>
</dbReference>
<accession>A0A839GKG0</accession>
<evidence type="ECO:0000313" key="5">
    <source>
        <dbReference type="EMBL" id="MBA9078263.1"/>
    </source>
</evidence>
<reference evidence="5 6" key="1">
    <citation type="submission" date="2020-08" db="EMBL/GenBank/DDBJ databases">
        <title>Genomic Encyclopedia of Type Strains, Phase IV (KMG-IV): sequencing the most valuable type-strain genomes for metagenomic binning, comparative biology and taxonomic classification.</title>
        <authorList>
            <person name="Goeker M."/>
        </authorList>
    </citation>
    <scope>NUCLEOTIDE SEQUENCE [LARGE SCALE GENOMIC DNA]</scope>
    <source>
        <strain evidence="5 6">DSM 29854</strain>
    </source>
</reference>
<dbReference type="GO" id="GO:0016491">
    <property type="term" value="F:oxidoreductase activity"/>
    <property type="evidence" value="ECO:0007669"/>
    <property type="project" value="UniProtKB-KW"/>
</dbReference>
<comment type="similarity">
    <text evidence="1 3">Belongs to the short-chain dehydrogenases/reductases (SDR) family.</text>
</comment>